<feature type="compositionally biased region" description="Polar residues" evidence="1">
    <location>
        <begin position="532"/>
        <end position="552"/>
    </location>
</feature>
<evidence type="ECO:0000313" key="2">
    <source>
        <dbReference type="EMBL" id="SPO44189.1"/>
    </source>
</evidence>
<name>A0A5C3FL81_PSEA2</name>
<protein>
    <submittedName>
        <fullName evidence="2">Uncharacterized protein</fullName>
    </submittedName>
</protein>
<feature type="compositionally biased region" description="Polar residues" evidence="1">
    <location>
        <begin position="158"/>
        <end position="179"/>
    </location>
</feature>
<dbReference type="RefSeq" id="XP_014658245.1">
    <property type="nucleotide sequence ID" value="XM_014802759.1"/>
</dbReference>
<feature type="compositionally biased region" description="Low complexity" evidence="1">
    <location>
        <begin position="80"/>
        <end position="90"/>
    </location>
</feature>
<keyword evidence="3" id="KW-1185">Reference proteome</keyword>
<dbReference type="OrthoDB" id="3367047at2759"/>
<feature type="compositionally biased region" description="Basic residues" evidence="1">
    <location>
        <begin position="9"/>
        <end position="21"/>
    </location>
</feature>
<feature type="compositionally biased region" description="Polar residues" evidence="1">
    <location>
        <begin position="128"/>
        <end position="143"/>
    </location>
</feature>
<evidence type="ECO:0000313" key="3">
    <source>
        <dbReference type="Proteomes" id="UP000325008"/>
    </source>
</evidence>
<feature type="compositionally biased region" description="Polar residues" evidence="1">
    <location>
        <begin position="33"/>
        <end position="44"/>
    </location>
</feature>
<feature type="region of interest" description="Disordered" evidence="1">
    <location>
        <begin position="228"/>
        <end position="382"/>
    </location>
</feature>
<organism evidence="2 3">
    <name type="scientific">Pseudozyma antarctica</name>
    <name type="common">Yeast</name>
    <name type="synonym">Candida antarctica</name>
    <dbReference type="NCBI Taxonomy" id="84753"/>
    <lineage>
        <taxon>Eukaryota</taxon>
        <taxon>Fungi</taxon>
        <taxon>Dikarya</taxon>
        <taxon>Basidiomycota</taxon>
        <taxon>Ustilaginomycotina</taxon>
        <taxon>Ustilaginomycetes</taxon>
        <taxon>Ustilaginales</taxon>
        <taxon>Ustilaginaceae</taxon>
        <taxon>Moesziomyces</taxon>
    </lineage>
</organism>
<proteinExistence type="predicted"/>
<feature type="compositionally biased region" description="Low complexity" evidence="1">
    <location>
        <begin position="99"/>
        <end position="127"/>
    </location>
</feature>
<feature type="compositionally biased region" description="Basic and acidic residues" evidence="1">
    <location>
        <begin position="230"/>
        <end position="240"/>
    </location>
</feature>
<accession>A0A5C3FL81</accession>
<reference evidence="2" key="1">
    <citation type="submission" date="2018-03" db="EMBL/GenBank/DDBJ databases">
        <authorList>
            <person name="Guldener U."/>
        </authorList>
    </citation>
    <scope>NUCLEOTIDE SEQUENCE [LARGE SCALE GENOMIC DNA]</scope>
    <source>
        <strain evidence="2">ATCC34888</strain>
    </source>
</reference>
<dbReference type="EMBL" id="OOIQ01000003">
    <property type="protein sequence ID" value="SPO44189.1"/>
    <property type="molecule type" value="Genomic_DNA"/>
</dbReference>
<dbReference type="AlphaFoldDB" id="A0A5C3FL81"/>
<feature type="compositionally biased region" description="Basic residues" evidence="1">
    <location>
        <begin position="312"/>
        <end position="329"/>
    </location>
</feature>
<feature type="region of interest" description="Disordered" evidence="1">
    <location>
        <begin position="395"/>
        <end position="471"/>
    </location>
</feature>
<feature type="compositionally biased region" description="Polar residues" evidence="1">
    <location>
        <begin position="286"/>
        <end position="301"/>
    </location>
</feature>
<feature type="compositionally biased region" description="Acidic residues" evidence="1">
    <location>
        <begin position="363"/>
        <end position="374"/>
    </location>
</feature>
<comment type="caution">
    <text evidence="2">The sequence shown here is derived from an EMBL/GenBank/DDBJ whole genome shotgun (WGS) entry which is preliminary data.</text>
</comment>
<sequence>MNTGYGMPSRRRLRGPLHPRNRPPPSSFDEPASSPQSSQQTGSDAASMPPPSSTPSSKKREWTSTIGRGGLGSLPWEQMGPSSSGPSTSSAEFSFQSGMAMPQSTSTTSMASMASMPSSSSANSFASFRQQPTPMSASPSSFRTAADADESGYAARNTIFSRGNQSAQAALRETSQALHESSYAPADEQPRKRRRGLAGTIVDTALNAALYTGAAALTAYSLWSSWGHAGDSEQQHHHPDAGPQADMGDVISQNERSGTFGGKESRMPPGGLEEPPPPYYEDHSTPSRQEAAPTTPQSNSVRTRKVFVSSQRNRRRPTFQGSKTHRQSTPRKALPDAFRAPLTADSPSMSASASRDLAPAQMEENDDDDDDDDEMLSRFEAKMNALIAEGQAALNSTPVLQESDLRDIDTPSPSLGLGTHSRSSTPLLGQRSQLPASPFAYLQPDAGIARSSSHPDELGPSSGGALPEPVKRTFGTSLRHSRSAFDFQFDSRPEAGAGAGDVRSPFVFGRAELNESATPSPAARQARRTDVGTPTSPYSRIPRSTSTLNARKSTPHHR</sequence>
<evidence type="ECO:0000256" key="1">
    <source>
        <dbReference type="SAM" id="MobiDB-lite"/>
    </source>
</evidence>
<dbReference type="Proteomes" id="UP000325008">
    <property type="component" value="Unassembled WGS sequence"/>
</dbReference>
<gene>
    <name evidence="2" type="ORF">PSANT_01874</name>
</gene>
<feature type="compositionally biased region" description="Polar residues" evidence="1">
    <location>
        <begin position="420"/>
        <end position="435"/>
    </location>
</feature>
<feature type="region of interest" description="Disordered" evidence="1">
    <location>
        <begin position="510"/>
        <end position="558"/>
    </location>
</feature>
<feature type="region of interest" description="Disordered" evidence="1">
    <location>
        <begin position="1"/>
        <end position="193"/>
    </location>
</feature>